<gene>
    <name evidence="2" type="ORF">TPAB3V08_LOCUS10854</name>
</gene>
<name>A0ABN7P7V5_TIMPD</name>
<dbReference type="EMBL" id="CAJPIN010030068">
    <property type="protein sequence ID" value="CAG2063907.1"/>
    <property type="molecule type" value="Genomic_DNA"/>
</dbReference>
<keyword evidence="3" id="KW-1185">Reference proteome</keyword>
<proteinExistence type="predicted"/>
<evidence type="ECO:0000313" key="3">
    <source>
        <dbReference type="Proteomes" id="UP001153148"/>
    </source>
</evidence>
<comment type="caution">
    <text evidence="2">The sequence shown here is derived from an EMBL/GenBank/DDBJ whole genome shotgun (WGS) entry which is preliminary data.</text>
</comment>
<evidence type="ECO:0000256" key="1">
    <source>
        <dbReference type="SAM" id="MobiDB-lite"/>
    </source>
</evidence>
<evidence type="ECO:0000313" key="2">
    <source>
        <dbReference type="EMBL" id="CAG2063907.1"/>
    </source>
</evidence>
<feature type="non-terminal residue" evidence="2">
    <location>
        <position position="1"/>
    </location>
</feature>
<evidence type="ECO:0008006" key="4">
    <source>
        <dbReference type="Google" id="ProtNLM"/>
    </source>
</evidence>
<feature type="non-terminal residue" evidence="2">
    <location>
        <position position="206"/>
    </location>
</feature>
<accession>A0ABN7P7V5</accession>
<feature type="compositionally biased region" description="Low complexity" evidence="1">
    <location>
        <begin position="91"/>
        <end position="104"/>
    </location>
</feature>
<dbReference type="Proteomes" id="UP001153148">
    <property type="component" value="Unassembled WGS sequence"/>
</dbReference>
<feature type="region of interest" description="Disordered" evidence="1">
    <location>
        <begin position="67"/>
        <end position="109"/>
    </location>
</feature>
<protein>
    <recommendedName>
        <fullName evidence="4">Bindin</fullName>
    </recommendedName>
</protein>
<reference evidence="2" key="1">
    <citation type="submission" date="2021-03" db="EMBL/GenBank/DDBJ databases">
        <authorList>
            <person name="Tran Van P."/>
        </authorList>
    </citation>
    <scope>NUCLEOTIDE SEQUENCE</scope>
</reference>
<feature type="compositionally biased region" description="Low complexity" evidence="1">
    <location>
        <begin position="128"/>
        <end position="153"/>
    </location>
</feature>
<organism evidence="2 3">
    <name type="scientific">Timema podura</name>
    <name type="common">Walking stick</name>
    <dbReference type="NCBI Taxonomy" id="61482"/>
    <lineage>
        <taxon>Eukaryota</taxon>
        <taxon>Metazoa</taxon>
        <taxon>Ecdysozoa</taxon>
        <taxon>Arthropoda</taxon>
        <taxon>Hexapoda</taxon>
        <taxon>Insecta</taxon>
        <taxon>Pterygota</taxon>
        <taxon>Neoptera</taxon>
        <taxon>Polyneoptera</taxon>
        <taxon>Phasmatodea</taxon>
        <taxon>Timematodea</taxon>
        <taxon>Timematoidea</taxon>
        <taxon>Timematidae</taxon>
        <taxon>Timema</taxon>
    </lineage>
</organism>
<feature type="region of interest" description="Disordered" evidence="1">
    <location>
        <begin position="123"/>
        <end position="173"/>
    </location>
</feature>
<sequence>SADFTPQRKRLKVRLLALLVAEYGNYAGGAGGGGYGGYAGYSQTAPAAVPAAAPAATPGGYSAGSGYDQSGGYGQQPSSWGQQSYGGYGASGDQSGGYSQQGSSLHSQAPAPRVTLPMISHPMVQANPSSSRSPATSRATRPNPRATTRAGRPQEGEAATQATVSRRLLPGEGVVATGASRLVAGATEDNNLAEEAAMEAVVVEAM</sequence>